<dbReference type="InterPro" id="IPR033130">
    <property type="entry name" value="RNase_T2_His_AS_2"/>
</dbReference>
<dbReference type="STRING" id="573024.SAMN05216208_2840"/>
<dbReference type="EMBL" id="FTNV01000002">
    <property type="protein sequence ID" value="SIS19712.1"/>
    <property type="molecule type" value="Genomic_DNA"/>
</dbReference>
<feature type="chain" id="PRO_5009942350" evidence="3">
    <location>
        <begin position="21"/>
        <end position="213"/>
    </location>
</feature>
<keyword evidence="3" id="KW-0732">Signal</keyword>
<dbReference type="InterPro" id="IPR018188">
    <property type="entry name" value="RNase_T2_His_AS_1"/>
</dbReference>
<dbReference type="GO" id="GO:0033897">
    <property type="term" value="F:ribonuclease T2 activity"/>
    <property type="evidence" value="ECO:0007669"/>
    <property type="project" value="InterPro"/>
</dbReference>
<dbReference type="Pfam" id="PF00445">
    <property type="entry name" value="Ribonuclease_T2"/>
    <property type="match status" value="1"/>
</dbReference>
<keyword evidence="5" id="KW-1185">Reference proteome</keyword>
<dbReference type="SUPFAM" id="SSF55895">
    <property type="entry name" value="Ribonuclease Rh-like"/>
    <property type="match status" value="1"/>
</dbReference>
<reference evidence="4 5" key="1">
    <citation type="submission" date="2017-01" db="EMBL/GenBank/DDBJ databases">
        <authorList>
            <person name="Mah S.A."/>
            <person name="Swanson W.J."/>
            <person name="Moy G.W."/>
            <person name="Vacquier V.D."/>
        </authorList>
    </citation>
    <scope>NUCLEOTIDE SEQUENCE [LARGE SCALE GENOMIC DNA]</scope>
    <source>
        <strain evidence="4 5">DSM 29590</strain>
    </source>
</reference>
<proteinExistence type="inferred from homology"/>
<dbReference type="CDD" id="cd01062">
    <property type="entry name" value="RNase_T2_prok"/>
    <property type="match status" value="1"/>
</dbReference>
<protein>
    <submittedName>
        <fullName evidence="4">Ribonuclease T2</fullName>
    </submittedName>
</protein>
<evidence type="ECO:0000256" key="1">
    <source>
        <dbReference type="ARBA" id="ARBA00007469"/>
    </source>
</evidence>
<dbReference type="AlphaFoldDB" id="A0A1N7H4D3"/>
<dbReference type="InterPro" id="IPR001568">
    <property type="entry name" value="RNase_T2-like"/>
</dbReference>
<dbReference type="PROSITE" id="PS00531">
    <property type="entry name" value="RNASE_T2_2"/>
    <property type="match status" value="1"/>
</dbReference>
<dbReference type="GO" id="GO:0003723">
    <property type="term" value="F:RNA binding"/>
    <property type="evidence" value="ECO:0007669"/>
    <property type="project" value="InterPro"/>
</dbReference>
<comment type="similarity">
    <text evidence="1 2">Belongs to the RNase T2 family.</text>
</comment>
<name>A0A1N7H4D3_9RHOB</name>
<dbReference type="InterPro" id="IPR039378">
    <property type="entry name" value="RNase_T2_prok"/>
</dbReference>
<organism evidence="4 5">
    <name type="scientific">Roseovarius nanhaiticus</name>
    <dbReference type="NCBI Taxonomy" id="573024"/>
    <lineage>
        <taxon>Bacteria</taxon>
        <taxon>Pseudomonadati</taxon>
        <taxon>Pseudomonadota</taxon>
        <taxon>Alphaproteobacteria</taxon>
        <taxon>Rhodobacterales</taxon>
        <taxon>Roseobacteraceae</taxon>
        <taxon>Roseovarius</taxon>
    </lineage>
</organism>
<dbReference type="Gene3D" id="3.90.730.10">
    <property type="entry name" value="Ribonuclease T2-like"/>
    <property type="match status" value="1"/>
</dbReference>
<dbReference type="PANTHER" id="PTHR11240">
    <property type="entry name" value="RIBONUCLEASE T2"/>
    <property type="match status" value="1"/>
</dbReference>
<evidence type="ECO:0000313" key="4">
    <source>
        <dbReference type="EMBL" id="SIS19712.1"/>
    </source>
</evidence>
<dbReference type="PROSITE" id="PS00530">
    <property type="entry name" value="RNASE_T2_1"/>
    <property type="match status" value="1"/>
</dbReference>
<accession>A0A1N7H4D3</accession>
<sequence>MRALLILLLGCALTASGAHAEGERAGSFDYYVLALSWTPTWCATTGDARNALECADSADAAWTLHGLWPQYHRGWPSFCPTSQRPPSRQMTEAMSDIMGSGGLAWYQWKKHGRCTGLSAPAYFALTREAWGRIARPEVFQQLTRPVKLPARVVEEAFLKENPGLDPDMLTITCRNGRIAEARLCLSRDLNPVPCGQDVVRDCRLENALLDPVR</sequence>
<dbReference type="PANTHER" id="PTHR11240:SF22">
    <property type="entry name" value="RIBONUCLEASE T2"/>
    <property type="match status" value="1"/>
</dbReference>
<evidence type="ECO:0000256" key="2">
    <source>
        <dbReference type="RuleBase" id="RU004328"/>
    </source>
</evidence>
<dbReference type="RefSeq" id="WP_076534405.1">
    <property type="nucleotide sequence ID" value="NZ_FOAC01000003.1"/>
</dbReference>
<evidence type="ECO:0000313" key="5">
    <source>
        <dbReference type="Proteomes" id="UP000186019"/>
    </source>
</evidence>
<gene>
    <name evidence="4" type="ORF">SAMN05421666_2479</name>
</gene>
<feature type="signal peptide" evidence="3">
    <location>
        <begin position="1"/>
        <end position="20"/>
    </location>
</feature>
<dbReference type="OrthoDB" id="4720638at2"/>
<evidence type="ECO:0000256" key="3">
    <source>
        <dbReference type="SAM" id="SignalP"/>
    </source>
</evidence>
<dbReference type="GO" id="GO:0006401">
    <property type="term" value="P:RNA catabolic process"/>
    <property type="evidence" value="ECO:0007669"/>
    <property type="project" value="UniProtKB-ARBA"/>
</dbReference>
<dbReference type="InterPro" id="IPR036430">
    <property type="entry name" value="RNase_T2-like_sf"/>
</dbReference>
<dbReference type="Proteomes" id="UP000186019">
    <property type="component" value="Unassembled WGS sequence"/>
</dbReference>